<evidence type="ECO:0000256" key="4">
    <source>
        <dbReference type="ARBA" id="ARBA00023136"/>
    </source>
</evidence>
<gene>
    <name evidence="7" type="ORF">K461DRAFT_275632</name>
</gene>
<dbReference type="Proteomes" id="UP000799439">
    <property type="component" value="Unassembled WGS sequence"/>
</dbReference>
<evidence type="ECO:0000256" key="3">
    <source>
        <dbReference type="ARBA" id="ARBA00022989"/>
    </source>
</evidence>
<comment type="subcellular location">
    <subcellularLocation>
        <location evidence="1">Membrane</location>
        <topology evidence="1">Single-pass membrane protein</topology>
    </subcellularLocation>
</comment>
<proteinExistence type="predicted"/>
<dbReference type="AlphaFoldDB" id="A0A9P4MLS9"/>
<accession>A0A9P4MLS9</accession>
<dbReference type="PANTHER" id="PTHR15549">
    <property type="entry name" value="PAIRED IMMUNOGLOBULIN-LIKE TYPE 2 RECEPTOR"/>
    <property type="match status" value="1"/>
</dbReference>
<dbReference type="GO" id="GO:0071944">
    <property type="term" value="C:cell periphery"/>
    <property type="evidence" value="ECO:0007669"/>
    <property type="project" value="UniProtKB-ARBA"/>
</dbReference>
<organism evidence="7 8">
    <name type="scientific">Myriangium duriaei CBS 260.36</name>
    <dbReference type="NCBI Taxonomy" id="1168546"/>
    <lineage>
        <taxon>Eukaryota</taxon>
        <taxon>Fungi</taxon>
        <taxon>Dikarya</taxon>
        <taxon>Ascomycota</taxon>
        <taxon>Pezizomycotina</taxon>
        <taxon>Dothideomycetes</taxon>
        <taxon>Dothideomycetidae</taxon>
        <taxon>Myriangiales</taxon>
        <taxon>Myriangiaceae</taxon>
        <taxon>Myriangium</taxon>
    </lineage>
</organism>
<evidence type="ECO:0000313" key="7">
    <source>
        <dbReference type="EMBL" id="KAF2154514.1"/>
    </source>
</evidence>
<evidence type="ECO:0000256" key="6">
    <source>
        <dbReference type="SAM" id="Phobius"/>
    </source>
</evidence>
<evidence type="ECO:0000256" key="1">
    <source>
        <dbReference type="ARBA" id="ARBA00004167"/>
    </source>
</evidence>
<dbReference type="OrthoDB" id="3945612at2759"/>
<keyword evidence="2 6" id="KW-0812">Transmembrane</keyword>
<feature type="region of interest" description="Disordered" evidence="5">
    <location>
        <begin position="245"/>
        <end position="305"/>
    </location>
</feature>
<evidence type="ECO:0000313" key="8">
    <source>
        <dbReference type="Proteomes" id="UP000799439"/>
    </source>
</evidence>
<feature type="compositionally biased region" description="Polar residues" evidence="5">
    <location>
        <begin position="284"/>
        <end position="305"/>
    </location>
</feature>
<feature type="region of interest" description="Disordered" evidence="5">
    <location>
        <begin position="139"/>
        <end position="185"/>
    </location>
</feature>
<protein>
    <recommendedName>
        <fullName evidence="9">Mid2 domain-containing protein</fullName>
    </recommendedName>
</protein>
<dbReference type="InterPro" id="IPR051694">
    <property type="entry name" value="Immunoregulatory_rcpt-like"/>
</dbReference>
<sequence>MTDSFDTYFFTSNLTNHVCPGFGSFKCPPPNACARDSKTGKEYCCDTSDVCWTIPATCSSDGSTINCGSGSYTWCCLDNSEVCTGTSNQINICWNSAHDTLTNISASVLNDTYSSLSSATPKASSWSFSPLSLIAETSPLPSSSTATSPTSAPTTSSASGPTTSSSSSSTSPSSSASSGPVSSSSSHLSGGAIGGIVVGAIAAVALVALVLLLFLRRKRASAPHQDRYDSNAPVHAYYADEGHGIQQSHLGSPQVPMSELSGQMQPGELPAHSLNELPGDSKHLSANPTEMSSISSTTKTPGHAS</sequence>
<evidence type="ECO:0008006" key="9">
    <source>
        <dbReference type="Google" id="ProtNLM"/>
    </source>
</evidence>
<evidence type="ECO:0000256" key="2">
    <source>
        <dbReference type="ARBA" id="ARBA00022692"/>
    </source>
</evidence>
<name>A0A9P4MLS9_9PEZI</name>
<comment type="caution">
    <text evidence="7">The sequence shown here is derived from an EMBL/GenBank/DDBJ whole genome shotgun (WGS) entry which is preliminary data.</text>
</comment>
<keyword evidence="4 6" id="KW-0472">Membrane</keyword>
<dbReference type="GO" id="GO:0016020">
    <property type="term" value="C:membrane"/>
    <property type="evidence" value="ECO:0007669"/>
    <property type="project" value="UniProtKB-SubCell"/>
</dbReference>
<keyword evidence="3 6" id="KW-1133">Transmembrane helix</keyword>
<feature type="transmembrane region" description="Helical" evidence="6">
    <location>
        <begin position="192"/>
        <end position="215"/>
    </location>
</feature>
<dbReference type="EMBL" id="ML996083">
    <property type="protein sequence ID" value="KAF2154514.1"/>
    <property type="molecule type" value="Genomic_DNA"/>
</dbReference>
<evidence type="ECO:0000256" key="5">
    <source>
        <dbReference type="SAM" id="MobiDB-lite"/>
    </source>
</evidence>
<keyword evidence="8" id="KW-1185">Reference proteome</keyword>
<reference evidence="7" key="1">
    <citation type="journal article" date="2020" name="Stud. Mycol.">
        <title>101 Dothideomycetes genomes: a test case for predicting lifestyles and emergence of pathogens.</title>
        <authorList>
            <person name="Haridas S."/>
            <person name="Albert R."/>
            <person name="Binder M."/>
            <person name="Bloem J."/>
            <person name="Labutti K."/>
            <person name="Salamov A."/>
            <person name="Andreopoulos B."/>
            <person name="Baker S."/>
            <person name="Barry K."/>
            <person name="Bills G."/>
            <person name="Bluhm B."/>
            <person name="Cannon C."/>
            <person name="Castanera R."/>
            <person name="Culley D."/>
            <person name="Daum C."/>
            <person name="Ezra D."/>
            <person name="Gonzalez J."/>
            <person name="Henrissat B."/>
            <person name="Kuo A."/>
            <person name="Liang C."/>
            <person name="Lipzen A."/>
            <person name="Lutzoni F."/>
            <person name="Magnuson J."/>
            <person name="Mondo S."/>
            <person name="Nolan M."/>
            <person name="Ohm R."/>
            <person name="Pangilinan J."/>
            <person name="Park H.-J."/>
            <person name="Ramirez L."/>
            <person name="Alfaro M."/>
            <person name="Sun H."/>
            <person name="Tritt A."/>
            <person name="Yoshinaga Y."/>
            <person name="Zwiers L.-H."/>
            <person name="Turgeon B."/>
            <person name="Goodwin S."/>
            <person name="Spatafora J."/>
            <person name="Crous P."/>
            <person name="Grigoriev I."/>
        </authorList>
    </citation>
    <scope>NUCLEOTIDE SEQUENCE</scope>
    <source>
        <strain evidence="7">CBS 260.36</strain>
    </source>
</reference>